<dbReference type="FunFam" id="2.30.30.790:FF:000001">
    <property type="entry name" value="50S ribosomal protein L19"/>
    <property type="match status" value="1"/>
</dbReference>
<evidence type="ECO:0000313" key="5">
    <source>
        <dbReference type="EMBL" id="SUS08365.1"/>
    </source>
</evidence>
<comment type="similarity">
    <text evidence="1">Belongs to the bacterial ribosomal protein bL19 family.</text>
</comment>
<dbReference type="PANTHER" id="PTHR15680">
    <property type="entry name" value="RIBOSOMAL PROTEIN L19"/>
    <property type="match status" value="1"/>
</dbReference>
<proteinExistence type="inferred from homology"/>
<evidence type="ECO:0000256" key="4">
    <source>
        <dbReference type="SAM" id="MobiDB-lite"/>
    </source>
</evidence>
<gene>
    <name evidence="5" type="primary">rplS</name>
    <name evidence="5" type="ORF">DF3PB_6450003</name>
</gene>
<evidence type="ECO:0000256" key="3">
    <source>
        <dbReference type="ARBA" id="ARBA00023274"/>
    </source>
</evidence>
<dbReference type="InterPro" id="IPR018257">
    <property type="entry name" value="Ribosomal_bL19_CS"/>
</dbReference>
<evidence type="ECO:0000256" key="2">
    <source>
        <dbReference type="ARBA" id="ARBA00022980"/>
    </source>
</evidence>
<dbReference type="PANTHER" id="PTHR15680:SF9">
    <property type="entry name" value="LARGE RIBOSOMAL SUBUNIT PROTEIN BL19M"/>
    <property type="match status" value="1"/>
</dbReference>
<dbReference type="AlphaFoldDB" id="A0A380TIV1"/>
<protein>
    <submittedName>
        <fullName evidence="5">50S ribosomal protein L19</fullName>
    </submittedName>
</protein>
<dbReference type="PROSITE" id="PS01015">
    <property type="entry name" value="RIBOSOMAL_L19"/>
    <property type="match status" value="1"/>
</dbReference>
<dbReference type="EMBL" id="UIDG01000607">
    <property type="protein sequence ID" value="SUS08365.1"/>
    <property type="molecule type" value="Genomic_DNA"/>
</dbReference>
<dbReference type="Pfam" id="PF01245">
    <property type="entry name" value="Ribosomal_L19"/>
    <property type="match status" value="1"/>
</dbReference>
<dbReference type="InterPro" id="IPR001857">
    <property type="entry name" value="Ribosomal_bL19"/>
</dbReference>
<name>A0A380TIV1_9ZZZZ</name>
<dbReference type="PRINTS" id="PR00061">
    <property type="entry name" value="RIBOSOMALL19"/>
</dbReference>
<dbReference type="InterPro" id="IPR008991">
    <property type="entry name" value="Translation_prot_SH3-like_sf"/>
</dbReference>
<dbReference type="PIRSF" id="PIRSF002191">
    <property type="entry name" value="Ribosomal_L19"/>
    <property type="match status" value="1"/>
</dbReference>
<dbReference type="InterPro" id="IPR038657">
    <property type="entry name" value="Ribosomal_bL19_sf"/>
</dbReference>
<reference evidence="5" key="1">
    <citation type="submission" date="2018-07" db="EMBL/GenBank/DDBJ databases">
        <authorList>
            <person name="Quirk P.G."/>
            <person name="Krulwich T.A."/>
        </authorList>
    </citation>
    <scope>NUCLEOTIDE SEQUENCE</scope>
</reference>
<dbReference type="Gene3D" id="2.30.30.790">
    <property type="match status" value="1"/>
</dbReference>
<accession>A0A380TIV1</accession>
<organism evidence="5">
    <name type="scientific">metagenome</name>
    <dbReference type="NCBI Taxonomy" id="256318"/>
    <lineage>
        <taxon>unclassified sequences</taxon>
        <taxon>metagenomes</taxon>
    </lineage>
</organism>
<dbReference type="SUPFAM" id="SSF50104">
    <property type="entry name" value="Translation proteins SH3-like domain"/>
    <property type="match status" value="1"/>
</dbReference>
<dbReference type="NCBIfam" id="TIGR01024">
    <property type="entry name" value="rplS_bact"/>
    <property type="match status" value="1"/>
</dbReference>
<dbReference type="GO" id="GO:0006412">
    <property type="term" value="P:translation"/>
    <property type="evidence" value="ECO:0007669"/>
    <property type="project" value="InterPro"/>
</dbReference>
<keyword evidence="3" id="KW-0687">Ribonucleoprotein</keyword>
<dbReference type="HAMAP" id="MF_00402">
    <property type="entry name" value="Ribosomal_bL19"/>
    <property type="match status" value="1"/>
</dbReference>
<feature type="region of interest" description="Disordered" evidence="4">
    <location>
        <begin position="134"/>
        <end position="157"/>
    </location>
</feature>
<keyword evidence="2 5" id="KW-0689">Ribosomal protein</keyword>
<dbReference type="GO" id="GO:0022625">
    <property type="term" value="C:cytosolic large ribosomal subunit"/>
    <property type="evidence" value="ECO:0007669"/>
    <property type="project" value="TreeGrafter"/>
</dbReference>
<dbReference type="GO" id="GO:0003735">
    <property type="term" value="F:structural constituent of ribosome"/>
    <property type="evidence" value="ECO:0007669"/>
    <property type="project" value="InterPro"/>
</dbReference>
<evidence type="ECO:0000256" key="1">
    <source>
        <dbReference type="ARBA" id="ARBA00005781"/>
    </source>
</evidence>
<sequence length="157" mass="17394">MNIIEELEKEQIEKLSAERAIPWFAPGDTVRIKVKVVEGTRERIQAFEGVCIARRNRGLNSSFTVRKISYGEGVERVFPLYSPNVAGIEVVRRGDVRRAKLYYLRNLRGKKARISEKTDGFVAKLDAAERTAAAQAKASQASQASQAAAEPDQAASE</sequence>